<dbReference type="AlphaFoldDB" id="A0A4Y3R0K9"/>
<comment type="caution">
    <text evidence="6">The sequence shown here is derived from an EMBL/GenBank/DDBJ whole genome shotgun (WGS) entry which is preliminary data.</text>
</comment>
<dbReference type="GO" id="GO:0071555">
    <property type="term" value="P:cell wall organization"/>
    <property type="evidence" value="ECO:0007669"/>
    <property type="project" value="UniProtKB-KW"/>
</dbReference>
<evidence type="ECO:0000256" key="1">
    <source>
        <dbReference type="ARBA" id="ARBA00001561"/>
    </source>
</evidence>
<dbReference type="SMART" id="SM00644">
    <property type="entry name" value="Ami_2"/>
    <property type="match status" value="1"/>
</dbReference>
<dbReference type="GO" id="GO:0009253">
    <property type="term" value="P:peptidoglycan catabolic process"/>
    <property type="evidence" value="ECO:0007669"/>
    <property type="project" value="InterPro"/>
</dbReference>
<proteinExistence type="predicted"/>
<dbReference type="EMBL" id="BJMM01000012">
    <property type="protein sequence ID" value="GEB50457.1"/>
    <property type="molecule type" value="Genomic_DNA"/>
</dbReference>
<feature type="domain" description="LysM" evidence="5">
    <location>
        <begin position="172"/>
        <end position="216"/>
    </location>
</feature>
<keyword evidence="3" id="KW-0378">Hydrolase</keyword>
<dbReference type="Gene3D" id="3.40.80.10">
    <property type="entry name" value="Peptidoglycan recognition protein-like"/>
    <property type="match status" value="1"/>
</dbReference>
<evidence type="ECO:0000256" key="4">
    <source>
        <dbReference type="ARBA" id="ARBA00023316"/>
    </source>
</evidence>
<dbReference type="InterPro" id="IPR036779">
    <property type="entry name" value="LysM_dom_sf"/>
</dbReference>
<dbReference type="SMART" id="SM00257">
    <property type="entry name" value="LysM"/>
    <property type="match status" value="1"/>
</dbReference>
<keyword evidence="7" id="KW-1185">Reference proteome</keyword>
<dbReference type="Gene3D" id="3.10.350.10">
    <property type="entry name" value="LysM domain"/>
    <property type="match status" value="1"/>
</dbReference>
<dbReference type="InterPro" id="IPR047763">
    <property type="entry name" value="PG_bind_dom_phiBT1-type"/>
</dbReference>
<dbReference type="PANTHER" id="PTHR30417:SF1">
    <property type="entry name" value="N-ACETYLMURAMOYL-L-ALANINE AMIDASE AMID"/>
    <property type="match status" value="1"/>
</dbReference>
<reference evidence="6 7" key="1">
    <citation type="submission" date="2019-06" db="EMBL/GenBank/DDBJ databases">
        <title>Whole genome shotgun sequence of Streptomyces cacaoi subsp. cacaoi NBRC 12748.</title>
        <authorList>
            <person name="Hosoyama A."/>
            <person name="Uohara A."/>
            <person name="Ohji S."/>
            <person name="Ichikawa N."/>
        </authorList>
    </citation>
    <scope>NUCLEOTIDE SEQUENCE [LARGE SCALE GENOMIC DNA]</scope>
    <source>
        <strain evidence="6 7">NBRC 12748</strain>
    </source>
</reference>
<sequence>MPGATWRPISVNYTKNGQSSVKGVVIHIMAGTLSGTDSWFRNPAARVSAHFGTGKAGQLYQWVDTKDRAWHAASANSTWLGIENEGKGGDKLTGKQLDRCAEVLAWAHRTYGVPLQVTHSPGGRGLGYHAMGGASWGGHTACPGSPIVAQLGQIVSRAKKLVGEEGGTDVPTSYTVKKGDTLSGIGEKFGVDWRSIASLNGLKAPYVIRVGQTLKLKDEPTFEPFPGADFFKRQPRSPIVTAMGRRLVAVGCSAYAQGPGPQWTAADRESFRKWQHKLGDAPQFCDGWPGRKQWDALQVPAV</sequence>
<dbReference type="NCBIfam" id="NF038080">
    <property type="entry name" value="PG_bind_siph"/>
    <property type="match status" value="1"/>
</dbReference>
<dbReference type="Pfam" id="PF01510">
    <property type="entry name" value="Amidase_2"/>
    <property type="match status" value="1"/>
</dbReference>
<dbReference type="GO" id="GO:0008745">
    <property type="term" value="F:N-acetylmuramoyl-L-alanine amidase activity"/>
    <property type="evidence" value="ECO:0007669"/>
    <property type="project" value="UniProtKB-EC"/>
</dbReference>
<gene>
    <name evidence="6" type="ORF">SCA03_30080</name>
</gene>
<evidence type="ECO:0000313" key="7">
    <source>
        <dbReference type="Proteomes" id="UP000319210"/>
    </source>
</evidence>
<comment type="catalytic activity">
    <reaction evidence="1">
        <text>Hydrolyzes the link between N-acetylmuramoyl residues and L-amino acid residues in certain cell-wall glycopeptides.</text>
        <dbReference type="EC" id="3.5.1.28"/>
    </reaction>
</comment>
<dbReference type="Proteomes" id="UP000319210">
    <property type="component" value="Unassembled WGS sequence"/>
</dbReference>
<dbReference type="SUPFAM" id="SSF55846">
    <property type="entry name" value="N-acetylmuramoyl-L-alanine amidase-like"/>
    <property type="match status" value="1"/>
</dbReference>
<evidence type="ECO:0000256" key="3">
    <source>
        <dbReference type="ARBA" id="ARBA00022801"/>
    </source>
</evidence>
<dbReference type="Pfam" id="PF01476">
    <property type="entry name" value="LysM"/>
    <property type="match status" value="1"/>
</dbReference>
<protein>
    <recommendedName>
        <fullName evidence="2">N-acetylmuramoyl-L-alanine amidase</fullName>
        <ecNumber evidence="2">3.5.1.28</ecNumber>
    </recommendedName>
</protein>
<dbReference type="CDD" id="cd06583">
    <property type="entry name" value="PGRP"/>
    <property type="match status" value="1"/>
</dbReference>
<dbReference type="EC" id="3.5.1.28" evidence="2"/>
<dbReference type="PANTHER" id="PTHR30417">
    <property type="entry name" value="N-ACETYLMURAMOYL-L-ALANINE AMIDASE AMID"/>
    <property type="match status" value="1"/>
</dbReference>
<evidence type="ECO:0000256" key="2">
    <source>
        <dbReference type="ARBA" id="ARBA00011901"/>
    </source>
</evidence>
<accession>A0A4Y3R0K9</accession>
<dbReference type="InterPro" id="IPR036505">
    <property type="entry name" value="Amidase/PGRP_sf"/>
</dbReference>
<dbReference type="PROSITE" id="PS51782">
    <property type="entry name" value="LYSM"/>
    <property type="match status" value="1"/>
</dbReference>
<dbReference type="InterPro" id="IPR018392">
    <property type="entry name" value="LysM"/>
</dbReference>
<keyword evidence="4" id="KW-0961">Cell wall biogenesis/degradation</keyword>
<evidence type="ECO:0000313" key="6">
    <source>
        <dbReference type="EMBL" id="GEB50457.1"/>
    </source>
</evidence>
<name>A0A4Y3R0K9_STRCI</name>
<dbReference type="GO" id="GO:0009254">
    <property type="term" value="P:peptidoglycan turnover"/>
    <property type="evidence" value="ECO:0007669"/>
    <property type="project" value="TreeGrafter"/>
</dbReference>
<dbReference type="InterPro" id="IPR002502">
    <property type="entry name" value="Amidase_domain"/>
</dbReference>
<dbReference type="CDD" id="cd00118">
    <property type="entry name" value="LysM"/>
    <property type="match status" value="1"/>
</dbReference>
<organism evidence="6 7">
    <name type="scientific">Streptomyces cacaoi</name>
    <dbReference type="NCBI Taxonomy" id="1898"/>
    <lineage>
        <taxon>Bacteria</taxon>
        <taxon>Bacillati</taxon>
        <taxon>Actinomycetota</taxon>
        <taxon>Actinomycetes</taxon>
        <taxon>Kitasatosporales</taxon>
        <taxon>Streptomycetaceae</taxon>
        <taxon>Streptomyces</taxon>
    </lineage>
</organism>
<dbReference type="SUPFAM" id="SSF54106">
    <property type="entry name" value="LysM domain"/>
    <property type="match status" value="1"/>
</dbReference>
<evidence type="ECO:0000259" key="5">
    <source>
        <dbReference type="PROSITE" id="PS51782"/>
    </source>
</evidence>
<dbReference type="InterPro" id="IPR051206">
    <property type="entry name" value="NAMLAA_amidase_2"/>
</dbReference>